<evidence type="ECO:0008006" key="3">
    <source>
        <dbReference type="Google" id="ProtNLM"/>
    </source>
</evidence>
<dbReference type="Gene3D" id="3.40.50.850">
    <property type="entry name" value="Isochorismatase-like"/>
    <property type="match status" value="1"/>
</dbReference>
<gene>
    <name evidence="1" type="ORF">CLVI_16530</name>
</gene>
<name>A0A2T0BF70_9CLOT</name>
<dbReference type="Proteomes" id="UP000239471">
    <property type="component" value="Unassembled WGS sequence"/>
</dbReference>
<reference evidence="1 2" key="1">
    <citation type="submission" date="2018-03" db="EMBL/GenBank/DDBJ databases">
        <title>Genome sequence of Clostridium vincentii DSM 10228.</title>
        <authorList>
            <person name="Poehlein A."/>
            <person name="Daniel R."/>
        </authorList>
    </citation>
    <scope>NUCLEOTIDE SEQUENCE [LARGE SCALE GENOMIC DNA]</scope>
    <source>
        <strain evidence="1 2">DSM 10228</strain>
    </source>
</reference>
<keyword evidence="2" id="KW-1185">Reference proteome</keyword>
<organism evidence="1 2">
    <name type="scientific">Clostridium vincentii</name>
    <dbReference type="NCBI Taxonomy" id="52704"/>
    <lineage>
        <taxon>Bacteria</taxon>
        <taxon>Bacillati</taxon>
        <taxon>Bacillota</taxon>
        <taxon>Clostridia</taxon>
        <taxon>Eubacteriales</taxon>
        <taxon>Clostridiaceae</taxon>
        <taxon>Clostridium</taxon>
    </lineage>
</organism>
<sequence length="69" mass="8106">MQTEYCFDTTCKIAFEYGYKVIIPEKTNTTFNNGNILAKDLYEYYNFKIFNGRFGVVEGIDNTIERLIN</sequence>
<dbReference type="SUPFAM" id="SSF52499">
    <property type="entry name" value="Isochorismatase-like hydrolases"/>
    <property type="match status" value="1"/>
</dbReference>
<protein>
    <recommendedName>
        <fullName evidence="3">Isochorismatase family protein</fullName>
    </recommendedName>
</protein>
<dbReference type="InterPro" id="IPR036380">
    <property type="entry name" value="Isochorismatase-like_sf"/>
</dbReference>
<accession>A0A2T0BF70</accession>
<evidence type="ECO:0000313" key="1">
    <source>
        <dbReference type="EMBL" id="PRR82518.1"/>
    </source>
</evidence>
<comment type="caution">
    <text evidence="1">The sequence shown here is derived from an EMBL/GenBank/DDBJ whole genome shotgun (WGS) entry which is preliminary data.</text>
</comment>
<dbReference type="AlphaFoldDB" id="A0A2T0BF70"/>
<evidence type="ECO:0000313" key="2">
    <source>
        <dbReference type="Proteomes" id="UP000239471"/>
    </source>
</evidence>
<dbReference type="EMBL" id="PVXQ01000015">
    <property type="protein sequence ID" value="PRR82518.1"/>
    <property type="molecule type" value="Genomic_DNA"/>
</dbReference>
<proteinExistence type="predicted"/>